<feature type="region of interest" description="Disordered" evidence="1">
    <location>
        <begin position="194"/>
        <end position="218"/>
    </location>
</feature>
<evidence type="ECO:0000313" key="4">
    <source>
        <dbReference type="Proteomes" id="UP000669179"/>
    </source>
</evidence>
<dbReference type="AlphaFoldDB" id="A0A939T776"/>
<gene>
    <name evidence="3" type="ORF">J4573_52505</name>
</gene>
<keyword evidence="2" id="KW-1133">Transmembrane helix</keyword>
<evidence type="ECO:0008006" key="5">
    <source>
        <dbReference type="Google" id="ProtNLM"/>
    </source>
</evidence>
<sequence length="218" mass="22745">MWAGPNAPMLPPQGPGQPWAPRQPVRPRAGWYALPAILILSAVVSFGLTLAVNFDDTRVSDDPSAAGNAATGVTVGMVSGHSYFVYVRDGASAPTACSIRKPGTAAIPLDLTKKNDWASSDYKSYHYASTFQAPFGGNAVTVTCQGVNGSIVVMPDDTSSFYLGIAVIVGGILGGLGVIAFIVIIVRRRNAKRTIRSGPPPPARPAYPHMPPPGPYGG</sequence>
<keyword evidence="2" id="KW-0472">Membrane</keyword>
<dbReference type="Proteomes" id="UP000669179">
    <property type="component" value="Unassembled WGS sequence"/>
</dbReference>
<evidence type="ECO:0000256" key="2">
    <source>
        <dbReference type="SAM" id="Phobius"/>
    </source>
</evidence>
<name>A0A939T776_9ACTN</name>
<keyword evidence="2" id="KW-0812">Transmembrane</keyword>
<dbReference type="EMBL" id="JAGEOJ010000042">
    <property type="protein sequence ID" value="MBO2455781.1"/>
    <property type="molecule type" value="Genomic_DNA"/>
</dbReference>
<feature type="transmembrane region" description="Helical" evidence="2">
    <location>
        <begin position="31"/>
        <end position="54"/>
    </location>
</feature>
<protein>
    <recommendedName>
        <fullName evidence="5">Serine/arginine repetitive matrix protein 2</fullName>
    </recommendedName>
</protein>
<reference evidence="3" key="1">
    <citation type="submission" date="2021-03" db="EMBL/GenBank/DDBJ databases">
        <authorList>
            <person name="Kanchanasin P."/>
            <person name="Saeng-In P."/>
            <person name="Phongsopitanun W."/>
            <person name="Yuki M."/>
            <person name="Kudo T."/>
            <person name="Ohkuma M."/>
            <person name="Tanasupawat S."/>
        </authorList>
    </citation>
    <scope>NUCLEOTIDE SEQUENCE</scope>
    <source>
        <strain evidence="3">GKU 128</strain>
    </source>
</reference>
<evidence type="ECO:0000256" key="1">
    <source>
        <dbReference type="SAM" id="MobiDB-lite"/>
    </source>
</evidence>
<evidence type="ECO:0000313" key="3">
    <source>
        <dbReference type="EMBL" id="MBO2455781.1"/>
    </source>
</evidence>
<accession>A0A939T776</accession>
<feature type="compositionally biased region" description="Pro residues" evidence="1">
    <location>
        <begin position="198"/>
        <end position="218"/>
    </location>
</feature>
<feature type="transmembrane region" description="Helical" evidence="2">
    <location>
        <begin position="161"/>
        <end position="186"/>
    </location>
</feature>
<comment type="caution">
    <text evidence="3">The sequence shown here is derived from an EMBL/GenBank/DDBJ whole genome shotgun (WGS) entry which is preliminary data.</text>
</comment>
<dbReference type="RefSeq" id="WP_208264022.1">
    <property type="nucleotide sequence ID" value="NZ_JAGEOJ010000042.1"/>
</dbReference>
<proteinExistence type="predicted"/>
<keyword evidence="4" id="KW-1185">Reference proteome</keyword>
<organism evidence="3 4">
    <name type="scientific">Actinomadura barringtoniae</name>
    <dbReference type="NCBI Taxonomy" id="1427535"/>
    <lineage>
        <taxon>Bacteria</taxon>
        <taxon>Bacillati</taxon>
        <taxon>Actinomycetota</taxon>
        <taxon>Actinomycetes</taxon>
        <taxon>Streptosporangiales</taxon>
        <taxon>Thermomonosporaceae</taxon>
        <taxon>Actinomadura</taxon>
    </lineage>
</organism>
<feature type="region of interest" description="Disordered" evidence="1">
    <location>
        <begin position="1"/>
        <end position="22"/>
    </location>
</feature>